<organism evidence="1 2">
    <name type="scientific">Hymenolepis diminuta</name>
    <name type="common">Rat tapeworm</name>
    <dbReference type="NCBI Taxonomy" id="6216"/>
    <lineage>
        <taxon>Eukaryota</taxon>
        <taxon>Metazoa</taxon>
        <taxon>Spiralia</taxon>
        <taxon>Lophotrochozoa</taxon>
        <taxon>Platyhelminthes</taxon>
        <taxon>Cestoda</taxon>
        <taxon>Eucestoda</taxon>
        <taxon>Cyclophyllidea</taxon>
        <taxon>Hymenolepididae</taxon>
        <taxon>Hymenolepis</taxon>
    </lineage>
</organism>
<dbReference type="Proteomes" id="UP000321570">
    <property type="component" value="Unassembled WGS sequence"/>
</dbReference>
<evidence type="ECO:0000313" key="1">
    <source>
        <dbReference type="EMBL" id="VUZ49706.1"/>
    </source>
</evidence>
<feature type="non-terminal residue" evidence="1">
    <location>
        <position position="178"/>
    </location>
</feature>
<protein>
    <submittedName>
        <fullName evidence="1">Uncharacterized protein</fullName>
    </submittedName>
</protein>
<name>A0A564YR68_HYMDI</name>
<gene>
    <name evidence="1" type="ORF">WMSIL1_LOCUS8924</name>
</gene>
<reference evidence="1 2" key="1">
    <citation type="submission" date="2019-07" db="EMBL/GenBank/DDBJ databases">
        <authorList>
            <person name="Jastrzebski P J."/>
            <person name="Paukszto L."/>
            <person name="Jastrzebski P J."/>
        </authorList>
    </citation>
    <scope>NUCLEOTIDE SEQUENCE [LARGE SCALE GENOMIC DNA]</scope>
    <source>
        <strain evidence="1 2">WMS-il1</strain>
    </source>
</reference>
<sequence>MQNLKSRLNKDNLSINNSCTISSTTVKKFGCIQIELLLAAVFRQKCVLRSFMSTGLPIPNALEKSGCLSKTLTWREETPLLDDVIALIAGWFGNEFLGCIISSCLDPDASRRPSIVEVENHLKSYLSDKDAQKSQKEKIAAVIHSETMLPLPVVTPLAEISVQTTPAKWNNLQLASPC</sequence>
<proteinExistence type="predicted"/>
<dbReference type="EMBL" id="CABIJS010000333">
    <property type="protein sequence ID" value="VUZ49706.1"/>
    <property type="molecule type" value="Genomic_DNA"/>
</dbReference>
<evidence type="ECO:0000313" key="2">
    <source>
        <dbReference type="Proteomes" id="UP000321570"/>
    </source>
</evidence>
<dbReference type="AlphaFoldDB" id="A0A564YR68"/>
<keyword evidence="2" id="KW-1185">Reference proteome</keyword>
<accession>A0A564YR68</accession>